<dbReference type="Proteomes" id="UP000216306">
    <property type="component" value="Unassembled WGS sequence"/>
</dbReference>
<organism evidence="1 2">
    <name type="scientific">Pseudomonas savastanoi pv. nerii</name>
    <dbReference type="NCBI Taxonomy" id="360921"/>
    <lineage>
        <taxon>Bacteria</taxon>
        <taxon>Pseudomonadati</taxon>
        <taxon>Pseudomonadota</taxon>
        <taxon>Gammaproteobacteria</taxon>
        <taxon>Pseudomonadales</taxon>
        <taxon>Pseudomonadaceae</taxon>
        <taxon>Pseudomonas</taxon>
    </lineage>
</organism>
<sequence length="60" mass="6944">MSHFDTHAFQRKTKAVSGWADTKSEYKATDWPLPRGRSMIDTISLKHLTHKTALRMLRST</sequence>
<protein>
    <submittedName>
        <fullName evidence="1">Uncharacterized protein</fullName>
    </submittedName>
</protein>
<feature type="non-terminal residue" evidence="1">
    <location>
        <position position="60"/>
    </location>
</feature>
<accession>A0AB73RPY4</accession>
<evidence type="ECO:0000313" key="1">
    <source>
        <dbReference type="EMBL" id="PAB27568.1"/>
    </source>
</evidence>
<reference evidence="1 2" key="1">
    <citation type="submission" date="2017-05" db="EMBL/GenBank/DDBJ databases">
        <title>Comparative genomic of Pseudomonas savastanoi pathovars.</title>
        <authorList>
            <person name="Pintado A."/>
            <person name="Moreno-Perez A."/>
            <person name="Caballo-Ponce E."/>
            <person name="Murillo J."/>
            <person name="Bardaji L."/>
            <person name="Cerboneschi M."/>
            <person name="Rodriguez-Palenzuela P."/>
            <person name="Ramos C."/>
            <person name="Tegli S."/>
        </authorList>
    </citation>
    <scope>NUCLEOTIDE SEQUENCE [LARGE SCALE GENOMIC DNA]</scope>
    <source>
        <strain evidence="1 2">ESC 23</strain>
    </source>
</reference>
<evidence type="ECO:0000313" key="2">
    <source>
        <dbReference type="Proteomes" id="UP000216306"/>
    </source>
</evidence>
<comment type="caution">
    <text evidence="1">The sequence shown here is derived from an EMBL/GenBank/DDBJ whole genome shotgun (WGS) entry which is preliminary data.</text>
</comment>
<proteinExistence type="predicted"/>
<gene>
    <name evidence="1" type="ORF">CC205_23265</name>
</gene>
<dbReference type="EMBL" id="NIAY01000132">
    <property type="protein sequence ID" value="PAB27568.1"/>
    <property type="molecule type" value="Genomic_DNA"/>
</dbReference>
<name>A0AB73RPY4_PSESS</name>
<dbReference type="AlphaFoldDB" id="A0AB73RPY4"/>